<sequence length="247" mass="27649">MQQPPTLEPVFVSDTGPYLVSASIEIKYLLKQLLEKGEIICLYPAGKREPFAISTLLSINDNELLFDASNDIVINAALTKDARMLLVGVVNKVKVQFELPNATLVAYEGRTAIRSSGPVQTLRMQRRDFYRLDIPMSQKVDCMIPLGDGRQTELLVTDISLGGLSLLGISPDLQMVVGNTLRNCQIQLLDVGVIEIDMQVCIVIDVTLRNGVKTQRIGCRFFDLPGKMQTLIQRFINKIERQRISRE</sequence>
<dbReference type="Pfam" id="PF07317">
    <property type="entry name" value="PilZN"/>
    <property type="match status" value="1"/>
</dbReference>
<gene>
    <name evidence="4" type="primary">ycgR</name>
    <name evidence="7" type="ORF">ACFQNF_13845</name>
</gene>
<reference evidence="8" key="1">
    <citation type="journal article" date="2019" name="Int. J. Syst. Evol. Microbiol.">
        <title>The Global Catalogue of Microorganisms (GCM) 10K type strain sequencing project: providing services to taxonomists for standard genome sequencing and annotation.</title>
        <authorList>
            <consortium name="The Broad Institute Genomics Platform"/>
            <consortium name="The Broad Institute Genome Sequencing Center for Infectious Disease"/>
            <person name="Wu L."/>
            <person name="Ma J."/>
        </authorList>
    </citation>
    <scope>NUCLEOTIDE SEQUENCE [LARGE SCALE GENOMIC DNA]</scope>
    <source>
        <strain evidence="8">CCUG 62945</strain>
    </source>
</reference>
<dbReference type="EMBL" id="JBHTBQ010000031">
    <property type="protein sequence ID" value="MFC7420944.1"/>
    <property type="molecule type" value="Genomic_DNA"/>
</dbReference>
<organism evidence="7 8">
    <name type="scientific">Iodobacter arcticus</name>
    <dbReference type="NCBI Taxonomy" id="590593"/>
    <lineage>
        <taxon>Bacteria</taxon>
        <taxon>Pseudomonadati</taxon>
        <taxon>Pseudomonadota</taxon>
        <taxon>Betaproteobacteria</taxon>
        <taxon>Neisseriales</taxon>
        <taxon>Chitinibacteraceae</taxon>
        <taxon>Iodobacter</taxon>
    </lineage>
</organism>
<evidence type="ECO:0000256" key="1">
    <source>
        <dbReference type="ARBA" id="ARBA00022636"/>
    </source>
</evidence>
<dbReference type="Proteomes" id="UP001596473">
    <property type="component" value="Unassembled WGS sequence"/>
</dbReference>
<dbReference type="InterPro" id="IPR023787">
    <property type="entry name" value="T3SS_YcgR"/>
</dbReference>
<evidence type="ECO:0000256" key="2">
    <source>
        <dbReference type="ARBA" id="ARBA00022741"/>
    </source>
</evidence>
<evidence type="ECO:0000256" key="3">
    <source>
        <dbReference type="ARBA" id="ARBA00023143"/>
    </source>
</evidence>
<keyword evidence="8" id="KW-1185">Reference proteome</keyword>
<feature type="domain" description="PilZ" evidence="5">
    <location>
        <begin position="125"/>
        <end position="237"/>
    </location>
</feature>
<dbReference type="HAMAP" id="MF_01457">
    <property type="entry name" value="YcgR"/>
    <property type="match status" value="1"/>
</dbReference>
<dbReference type="InterPro" id="IPR009875">
    <property type="entry name" value="PilZ_domain"/>
</dbReference>
<dbReference type="Gene3D" id="2.30.110.10">
    <property type="entry name" value="Electron Transport, Fmn-binding Protein, Chain A"/>
    <property type="match status" value="1"/>
</dbReference>
<keyword evidence="7" id="KW-0969">Cilium</keyword>
<dbReference type="InterPro" id="IPR009926">
    <property type="entry name" value="T3SS_YcgR_PilZN"/>
</dbReference>
<comment type="subunit">
    <text evidence="4">Monomer. Interacts with the flagellar basal bodies.</text>
</comment>
<dbReference type="InterPro" id="IPR012349">
    <property type="entry name" value="Split_barrel_FMN-bd"/>
</dbReference>
<evidence type="ECO:0000313" key="7">
    <source>
        <dbReference type="EMBL" id="MFC7420944.1"/>
    </source>
</evidence>
<keyword evidence="3 4" id="KW-0975">Bacterial flagellum</keyword>
<evidence type="ECO:0000313" key="8">
    <source>
        <dbReference type="Proteomes" id="UP001596473"/>
    </source>
</evidence>
<keyword evidence="7" id="KW-0966">Cell projection</keyword>
<comment type="subcellular location">
    <subcellularLocation>
        <location evidence="4">Bacterial flagellum basal body</location>
    </subcellularLocation>
</comment>
<comment type="function">
    <text evidence="4">Acts as a flagellar brake, regulating swimming and swarming in a bis-(3'-5') cyclic diguanylic acid (c-di-GMP)-dependent manner. Binds 1 c-di-GMP dimer per subunit. Increasing levels of c-di-GMP lead to decreased motility.</text>
</comment>
<keyword evidence="2 4" id="KW-0547">Nucleotide-binding</keyword>
<accession>A0ABW2R170</accession>
<proteinExistence type="inferred from homology"/>
<feature type="domain" description="Type III secretion system flagellar brake protein YcgR PilZN" evidence="6">
    <location>
        <begin position="18"/>
        <end position="118"/>
    </location>
</feature>
<evidence type="ECO:0000259" key="5">
    <source>
        <dbReference type="Pfam" id="PF07238"/>
    </source>
</evidence>
<keyword evidence="7" id="KW-0282">Flagellum</keyword>
<name>A0ABW2R170_9NEIS</name>
<evidence type="ECO:0000259" key="6">
    <source>
        <dbReference type="Pfam" id="PF07317"/>
    </source>
</evidence>
<dbReference type="Pfam" id="PF07238">
    <property type="entry name" value="PilZ"/>
    <property type="match status" value="1"/>
</dbReference>
<dbReference type="Gene3D" id="2.40.10.220">
    <property type="entry name" value="predicted glycosyltransferase like domains"/>
    <property type="match status" value="1"/>
</dbReference>
<keyword evidence="1 4" id="KW-0973">c-di-GMP</keyword>
<protein>
    <recommendedName>
        <fullName evidence="4">Flagellar brake protein YcgR</fullName>
    </recommendedName>
    <alternativeName>
        <fullName evidence="4">Cyclic di-GMP binding protein YcgR</fullName>
    </alternativeName>
</protein>
<dbReference type="RefSeq" id="WP_380188531.1">
    <property type="nucleotide sequence ID" value="NZ_JBHTBQ010000031.1"/>
</dbReference>
<comment type="caution">
    <text evidence="7">The sequence shown here is derived from an EMBL/GenBank/DDBJ whole genome shotgun (WGS) entry which is preliminary data.</text>
</comment>
<comment type="similarity">
    <text evidence="4">Belongs to the YcgR family.</text>
</comment>
<evidence type="ECO:0000256" key="4">
    <source>
        <dbReference type="HAMAP-Rule" id="MF_01457"/>
    </source>
</evidence>